<dbReference type="GO" id="GO:0016117">
    <property type="term" value="P:carotenoid biosynthetic process"/>
    <property type="evidence" value="ECO:0007669"/>
    <property type="project" value="UniProtKB-KW"/>
</dbReference>
<accession>A0A0A2BZH2</accession>
<keyword evidence="2" id="KW-0125">Carotenoid biosynthesis</keyword>
<evidence type="ECO:0000313" key="5">
    <source>
        <dbReference type="Proteomes" id="UP000030392"/>
    </source>
</evidence>
<dbReference type="InterPro" id="IPR010108">
    <property type="entry name" value="Lycopene_cyclase_b/e"/>
</dbReference>
<proteinExistence type="inferred from homology"/>
<gene>
    <name evidence="4" type="ORF">EV03_1861</name>
</gene>
<protein>
    <submittedName>
        <fullName evidence="4">Lycopene epsilon cyclase</fullName>
    </submittedName>
</protein>
<dbReference type="PANTHER" id="PTHR39757">
    <property type="match status" value="1"/>
</dbReference>
<dbReference type="InterPro" id="IPR036188">
    <property type="entry name" value="FAD/NAD-bd_sf"/>
</dbReference>
<evidence type="ECO:0000256" key="2">
    <source>
        <dbReference type="ARBA" id="ARBA00022746"/>
    </source>
</evidence>
<evidence type="ECO:0000256" key="1">
    <source>
        <dbReference type="ARBA" id="ARBA00006599"/>
    </source>
</evidence>
<dbReference type="PANTHER" id="PTHR39757:SF5">
    <property type="entry name" value="OS02G0190600 PROTEIN"/>
    <property type="match status" value="1"/>
</dbReference>
<dbReference type="Proteomes" id="UP000030392">
    <property type="component" value="Unassembled WGS sequence"/>
</dbReference>
<dbReference type="GO" id="GO:0016705">
    <property type="term" value="F:oxidoreductase activity, acting on paired donors, with incorporation or reduction of molecular oxygen"/>
    <property type="evidence" value="ECO:0007669"/>
    <property type="project" value="InterPro"/>
</dbReference>
<comment type="similarity">
    <text evidence="1">Belongs to the lycopene cyclase family.</text>
</comment>
<dbReference type="InterPro" id="IPR054896">
    <property type="entry name" value="LycopCyc"/>
</dbReference>
<dbReference type="Pfam" id="PF05834">
    <property type="entry name" value="Lycopene_cycl"/>
    <property type="match status" value="1"/>
</dbReference>
<dbReference type="RefSeq" id="WP_036907092.1">
    <property type="nucleotide sequence ID" value="NZ_CP138967.1"/>
</dbReference>
<organism evidence="4 5">
    <name type="scientific">Prochlorococcus marinus str. PAC1</name>
    <dbReference type="NCBI Taxonomy" id="59924"/>
    <lineage>
        <taxon>Bacteria</taxon>
        <taxon>Bacillati</taxon>
        <taxon>Cyanobacteriota</taxon>
        <taxon>Cyanophyceae</taxon>
        <taxon>Synechococcales</taxon>
        <taxon>Prochlorococcaceae</taxon>
        <taxon>Prochlorococcus</taxon>
    </lineage>
</organism>
<reference evidence="5" key="1">
    <citation type="journal article" date="2014" name="Sci. Data">
        <title>Genomes of diverse isolates of the marine cyanobacterium Prochlorococcus.</title>
        <authorList>
            <person name="Biller S."/>
            <person name="Berube P."/>
            <person name="Thompson J."/>
            <person name="Kelly L."/>
            <person name="Roggensack S."/>
            <person name="Awad L."/>
            <person name="Roache-Johnson K."/>
            <person name="Ding H."/>
            <person name="Giovannoni S.J."/>
            <person name="Moore L.R."/>
            <person name="Chisholm S.W."/>
        </authorList>
    </citation>
    <scope>NUCLEOTIDE SEQUENCE [LARGE SCALE GENOMIC DNA]</scope>
    <source>
        <strain evidence="5">PAC1</strain>
    </source>
</reference>
<dbReference type="NCBIfam" id="TIGR01790">
    <property type="entry name" value="carotene-cycl"/>
    <property type="match status" value="1"/>
</dbReference>
<dbReference type="AlphaFoldDB" id="A0A0A2BZH2"/>
<keyword evidence="3" id="KW-0520">NAD</keyword>
<evidence type="ECO:0000256" key="3">
    <source>
        <dbReference type="ARBA" id="ARBA00023027"/>
    </source>
</evidence>
<evidence type="ECO:0000313" key="4">
    <source>
        <dbReference type="EMBL" id="KGG19478.1"/>
    </source>
</evidence>
<dbReference type="Gene3D" id="3.50.50.60">
    <property type="entry name" value="FAD/NAD(P)-binding domain"/>
    <property type="match status" value="1"/>
</dbReference>
<name>A0A0A2BZH2_PROMR</name>
<sequence>MSTSALKDALVLGSGPGALSIAAALAIENLDVEILSEQSPEEPWPFTYGIWGEEVDELGLSHLLEHRWVNTISYFGEGDKDPNSKKNEITKHNRDYGLFDKNKLQAYWLEQCNNSEIEWHKGSAVNLETNQLTSTVKTSNGKELNARVVIDATGYKPVFIKAPNQGPVAVQTCYGIVGEFSAPPVEKGQFVLMDYRCDHLNPEERKEAPTFLYAMDMGNGKFFLEETSLGLFPPVSLDELKRRLEKRLETRGLEIKSLDHEEHGSYLPMNMPIPDLTQPVLGFGGSAGMVHPASGYMVGSLLRRAPKVAKALSLAMKDPKASSAALAKKGWQTLWPSELRRKQAIYKFGLEKLMRFEEKLLRGFFIEFFSLPNKQWYGFLTNTLSLKELISAMWKMFRKSPWTIKQGLMNMHGRELNLLLKALLVNNK</sequence>
<dbReference type="EMBL" id="JNAX01000015">
    <property type="protein sequence ID" value="KGG19478.1"/>
    <property type="molecule type" value="Genomic_DNA"/>
</dbReference>
<dbReference type="GO" id="GO:0016860">
    <property type="term" value="F:intramolecular oxidoreductase activity"/>
    <property type="evidence" value="ECO:0007669"/>
    <property type="project" value="UniProtKB-ARBA"/>
</dbReference>
<dbReference type="SUPFAM" id="SSF51905">
    <property type="entry name" value="FAD/NAD(P)-binding domain"/>
    <property type="match status" value="1"/>
</dbReference>
<comment type="caution">
    <text evidence="4">The sequence shown here is derived from an EMBL/GenBank/DDBJ whole genome shotgun (WGS) entry which is preliminary data.</text>
</comment>
<dbReference type="NCBIfam" id="NF045687">
    <property type="entry name" value="LycopCycCtrL"/>
    <property type="match status" value="1"/>
</dbReference>